<feature type="domain" description="Clr5" evidence="4">
    <location>
        <begin position="1"/>
        <end position="54"/>
    </location>
</feature>
<feature type="repeat" description="ANK" evidence="3">
    <location>
        <begin position="930"/>
        <end position="962"/>
    </location>
</feature>
<dbReference type="SMART" id="SM00248">
    <property type="entry name" value="ANK"/>
    <property type="match status" value="11"/>
</dbReference>
<dbReference type="AlphaFoldDB" id="A0A9W8N753"/>
<evidence type="ECO:0000259" key="4">
    <source>
        <dbReference type="Pfam" id="PF14420"/>
    </source>
</evidence>
<keyword evidence="1" id="KW-0677">Repeat</keyword>
<dbReference type="PROSITE" id="PS50297">
    <property type="entry name" value="ANK_REP_REGION"/>
    <property type="match status" value="5"/>
</dbReference>
<dbReference type="InterPro" id="IPR025676">
    <property type="entry name" value="Clr5_dom"/>
</dbReference>
<reference evidence="5" key="1">
    <citation type="submission" date="2022-07" db="EMBL/GenBank/DDBJ databases">
        <title>Genome Sequence of Xylaria arbuscula.</title>
        <authorList>
            <person name="Buettner E."/>
        </authorList>
    </citation>
    <scope>NUCLEOTIDE SEQUENCE</scope>
    <source>
        <strain evidence="5">VT107</strain>
    </source>
</reference>
<feature type="repeat" description="ANK" evidence="3">
    <location>
        <begin position="326"/>
        <end position="355"/>
    </location>
</feature>
<protein>
    <recommendedName>
        <fullName evidence="4">Clr5 domain-containing protein</fullName>
    </recommendedName>
</protein>
<dbReference type="Proteomes" id="UP001148614">
    <property type="component" value="Unassembled WGS sequence"/>
</dbReference>
<comment type="caution">
    <text evidence="5">The sequence shown here is derived from an EMBL/GenBank/DDBJ whole genome shotgun (WGS) entry which is preliminary data.</text>
</comment>
<feature type="repeat" description="ANK" evidence="3">
    <location>
        <begin position="830"/>
        <end position="854"/>
    </location>
</feature>
<dbReference type="InterPro" id="IPR002110">
    <property type="entry name" value="Ankyrin_rpt"/>
</dbReference>
<feature type="repeat" description="ANK" evidence="3">
    <location>
        <begin position="965"/>
        <end position="997"/>
    </location>
</feature>
<evidence type="ECO:0000313" key="6">
    <source>
        <dbReference type="Proteomes" id="UP001148614"/>
    </source>
</evidence>
<keyword evidence="2 3" id="KW-0040">ANK repeat</keyword>
<keyword evidence="6" id="KW-1185">Reference proteome</keyword>
<evidence type="ECO:0000256" key="1">
    <source>
        <dbReference type="ARBA" id="ARBA00022737"/>
    </source>
</evidence>
<dbReference type="Pfam" id="PF12796">
    <property type="entry name" value="Ank_2"/>
    <property type="match status" value="2"/>
</dbReference>
<evidence type="ECO:0000256" key="3">
    <source>
        <dbReference type="PROSITE-ProRule" id="PRU00023"/>
    </source>
</evidence>
<dbReference type="PROSITE" id="PS50088">
    <property type="entry name" value="ANK_REPEAT"/>
    <property type="match status" value="5"/>
</dbReference>
<organism evidence="5 6">
    <name type="scientific">Xylaria arbuscula</name>
    <dbReference type="NCBI Taxonomy" id="114810"/>
    <lineage>
        <taxon>Eukaryota</taxon>
        <taxon>Fungi</taxon>
        <taxon>Dikarya</taxon>
        <taxon>Ascomycota</taxon>
        <taxon>Pezizomycotina</taxon>
        <taxon>Sordariomycetes</taxon>
        <taxon>Xylariomycetidae</taxon>
        <taxon>Xylariales</taxon>
        <taxon>Xylariaceae</taxon>
        <taxon>Xylaria</taxon>
    </lineage>
</organism>
<accession>A0A9W8N753</accession>
<evidence type="ECO:0000313" key="5">
    <source>
        <dbReference type="EMBL" id="KAJ3560686.1"/>
    </source>
</evidence>
<dbReference type="PANTHER" id="PTHR24198:SF165">
    <property type="entry name" value="ANKYRIN REPEAT-CONTAINING PROTEIN-RELATED"/>
    <property type="match status" value="1"/>
</dbReference>
<gene>
    <name evidence="5" type="ORF">NPX13_g9216</name>
</gene>
<dbReference type="PANTHER" id="PTHR24198">
    <property type="entry name" value="ANKYRIN REPEAT AND PROTEIN KINASE DOMAIN-CONTAINING PROTEIN"/>
    <property type="match status" value="1"/>
</dbReference>
<sequence>MEDTWEYHKDTIRQLYLVTKLPVSMVALQLKEKHKFDRRVHQYHHKLKQWGFRKNLTQAEREKLYQSLNKRKADDSEVLLSGVKLGGKRLKRLMSRVSVSSEWTRPQLIVSILPSAKPQLPRLSWFGRLPWFEFSKIHLSVALPDNTSSISTTMVWGRSDPVTNTLTQVTSLSTTDIQSLIPEEYSGDHAKVVSNIKRGNAVDIEREAFKILLYKLSNKMLINHDVDNGLSDATVLKMIGSIVDKNPEWMNSVLDSRSLTAKAIAEHVFAAAVRQVDFSMACRLLETGLICPNGKILASPQHPIYKFKRGNSVIQLTFASETFICTPLQMAASTGNNALIKALLRAGADVNLAEDCTDLSALELACSLRSSPLALSLVEILLRHGAAVNRPSLTRRPTALMIAVASGNAALVTFLKRHGADIERIYVPDNSNGLELTALRISFLRWNLEVFEAITWGVGFEDPELMVLAISARNHNVLRHLRHRHIKLCAESSWGEHALVAAIFMEETTFKLPTARRYRQRNNRPGPMHAAAFVGHPNLIGLLHERGFSITPIISCDSQEDRRKINAIYSTYAEEPFSEWELLRTPLQVALYRKNVATALRILDLGGKVFCGNEISLAARIGSPSLIHALVKYGAPVNEAGTTPVQTALQHQNLAAADALLALGTSIVDGDLTRAIMSGDSSLIDLVWQLATSKQRQSLGPDSITPLEASCATGNRKLFRLILSQSWAGYDSAALCASVWYAIARHGKAFDFEEHVRHIIEPLLRMRKRGKYMDTLEATALAIAIKYRYEYEGALYTLLSYLRPSAVLALDFSNRNVGPNFWWRNTVLPHGKSPLHTAVHEQTLQVVTRLLNAGFKPDEECLLETLELSCGTKYASAISTAIWQEKHPCTWSESLVARAFEKALEFRRKSSVEKLLELKLQVNTRRNQDSGWTPLQLAASYSDNAMVQRLIGVGADVNAHAAPLAGATALQIAAISNKMDIVRTLLEHDADINALGARIHGRTALEGAAEYGRQDMVQLLLNKGAKTDGEYRAQYLRAIRFAENSGHLAVVELLREHRRWTAEDAELMSSEDLMNED</sequence>
<evidence type="ECO:0000256" key="2">
    <source>
        <dbReference type="ARBA" id="ARBA00023043"/>
    </source>
</evidence>
<dbReference type="Pfam" id="PF14420">
    <property type="entry name" value="Clr5"/>
    <property type="match status" value="1"/>
</dbReference>
<proteinExistence type="predicted"/>
<feature type="repeat" description="ANK" evidence="3">
    <location>
        <begin position="1000"/>
        <end position="1032"/>
    </location>
</feature>
<dbReference type="VEuPathDB" id="FungiDB:F4678DRAFT_56993"/>
<dbReference type="EMBL" id="JANPWZ010002203">
    <property type="protein sequence ID" value="KAJ3560686.1"/>
    <property type="molecule type" value="Genomic_DNA"/>
</dbReference>
<dbReference type="SUPFAM" id="SSF48403">
    <property type="entry name" value="Ankyrin repeat"/>
    <property type="match status" value="2"/>
</dbReference>
<name>A0A9W8N753_9PEZI</name>
<dbReference type="Gene3D" id="1.25.40.20">
    <property type="entry name" value="Ankyrin repeat-containing domain"/>
    <property type="match status" value="3"/>
</dbReference>
<dbReference type="InterPro" id="IPR036770">
    <property type="entry name" value="Ankyrin_rpt-contain_sf"/>
</dbReference>